<reference evidence="1 2" key="1">
    <citation type="submission" date="2016-10" db="EMBL/GenBank/DDBJ databases">
        <authorList>
            <person name="de Groot N.N."/>
        </authorList>
    </citation>
    <scope>NUCLEOTIDE SEQUENCE [LARGE SCALE GENOMIC DNA]</scope>
    <source>
        <strain evidence="1 2">CGMCC 1.3702</strain>
    </source>
</reference>
<organism evidence="1 2">
    <name type="scientific">Lentibacillus halodurans</name>
    <dbReference type="NCBI Taxonomy" id="237679"/>
    <lineage>
        <taxon>Bacteria</taxon>
        <taxon>Bacillati</taxon>
        <taxon>Bacillota</taxon>
        <taxon>Bacilli</taxon>
        <taxon>Bacillales</taxon>
        <taxon>Bacillaceae</taxon>
        <taxon>Lentibacillus</taxon>
    </lineage>
</organism>
<evidence type="ECO:0000313" key="1">
    <source>
        <dbReference type="EMBL" id="SFA83680.1"/>
    </source>
</evidence>
<keyword evidence="2" id="KW-1185">Reference proteome</keyword>
<dbReference type="RefSeq" id="WP_280141233.1">
    <property type="nucleotide sequence ID" value="NZ_FOJW01000002.1"/>
</dbReference>
<protein>
    <submittedName>
        <fullName evidence="1">Uncharacterized protein</fullName>
    </submittedName>
</protein>
<dbReference type="Proteomes" id="UP000198642">
    <property type="component" value="Unassembled WGS sequence"/>
</dbReference>
<evidence type="ECO:0000313" key="2">
    <source>
        <dbReference type="Proteomes" id="UP000198642"/>
    </source>
</evidence>
<accession>A0A1I0W5W0</accession>
<gene>
    <name evidence="1" type="ORF">SAMN04488072_102214</name>
</gene>
<name>A0A1I0W5W0_9BACI</name>
<sequence length="40" mass="4620">MSRKLKIGELKEQYMTDEEVSRIFTIVLSSKSVKSSTWPS</sequence>
<proteinExistence type="predicted"/>
<dbReference type="AlphaFoldDB" id="A0A1I0W5W0"/>
<dbReference type="EMBL" id="FOJW01000002">
    <property type="protein sequence ID" value="SFA83680.1"/>
    <property type="molecule type" value="Genomic_DNA"/>
</dbReference>